<sequence length="75" mass="8290">MKSPYPQERQNELKAIKPESVEEFLARGGKVQTNFNKTKVKSNKIDAQKLLDAAIGTENEAAVITFLASQGIEVQ</sequence>
<protein>
    <submittedName>
        <fullName evidence="1">Uncharacterized protein</fullName>
    </submittedName>
</protein>
<accession>A0A6J5KSW7</accession>
<dbReference type="EMBL" id="LR796189">
    <property type="protein sequence ID" value="CAB4125598.1"/>
    <property type="molecule type" value="Genomic_DNA"/>
</dbReference>
<proteinExistence type="predicted"/>
<organism evidence="1">
    <name type="scientific">uncultured Caudovirales phage</name>
    <dbReference type="NCBI Taxonomy" id="2100421"/>
    <lineage>
        <taxon>Viruses</taxon>
        <taxon>Duplodnaviria</taxon>
        <taxon>Heunggongvirae</taxon>
        <taxon>Uroviricota</taxon>
        <taxon>Caudoviricetes</taxon>
        <taxon>Peduoviridae</taxon>
        <taxon>Maltschvirus</taxon>
        <taxon>Maltschvirus maltsch</taxon>
    </lineage>
</organism>
<reference evidence="1" key="1">
    <citation type="submission" date="2020-04" db="EMBL/GenBank/DDBJ databases">
        <authorList>
            <person name="Chiriac C."/>
            <person name="Salcher M."/>
            <person name="Ghai R."/>
            <person name="Kavagutti S V."/>
        </authorList>
    </citation>
    <scope>NUCLEOTIDE SEQUENCE</scope>
</reference>
<name>A0A6J5KSW7_9CAUD</name>
<gene>
    <name evidence="1" type="ORF">UFOVP53_178</name>
</gene>
<evidence type="ECO:0000313" key="1">
    <source>
        <dbReference type="EMBL" id="CAB4125598.1"/>
    </source>
</evidence>